<dbReference type="STRING" id="1294262.GCA_001316085_01697"/>
<protein>
    <recommendedName>
        <fullName evidence="1">4Fe-4S ferredoxin-type domain-containing protein</fullName>
    </recommendedName>
</protein>
<dbReference type="Gene3D" id="3.30.70.20">
    <property type="match status" value="1"/>
</dbReference>
<name>A0A510E607_9CREN</name>
<feature type="domain" description="4Fe-4S ferredoxin-type" evidence="1">
    <location>
        <begin position="270"/>
        <end position="302"/>
    </location>
</feature>
<reference evidence="3 4" key="2">
    <citation type="journal article" date="2020" name="Int. J. Syst. Evol. Microbiol.">
        <title>Sulfuracidifex tepidarius gen. nov., sp. nov. and transfer of Sulfolobus metallicus Huber and Stetter 1992 to the genus Sulfuracidifex as Sulfuracidifex metallicus comb. nov.</title>
        <authorList>
            <person name="Itoh T."/>
            <person name="Miura T."/>
            <person name="Sakai H.D."/>
            <person name="Kato S."/>
            <person name="Ohkuma M."/>
            <person name="Takashina T."/>
        </authorList>
    </citation>
    <scope>NUCLEOTIDE SEQUENCE</scope>
    <source>
        <strain evidence="2 4">IC-006</strain>
        <strain evidence="3">IC-007</strain>
    </source>
</reference>
<dbReference type="KEGG" id="step:IC006_2024"/>
<dbReference type="Pfam" id="PF13183">
    <property type="entry name" value="Fer4_8"/>
    <property type="match status" value="1"/>
</dbReference>
<evidence type="ECO:0000313" key="4">
    <source>
        <dbReference type="Proteomes" id="UP000322983"/>
    </source>
</evidence>
<dbReference type="RefSeq" id="WP_054845966.1">
    <property type="nucleotide sequence ID" value="NZ_AP018929.1"/>
</dbReference>
<dbReference type="AlphaFoldDB" id="A0A510E607"/>
<sequence>MYEEYILSAISPSKKGKLPSKVINFTEGVEIPQGSIPRFEMFRGAEGDVIVNMNHYTGIEDLGDKIAVKAGTTWREVSEKYNVELHGNLNLTVGGTLFFGDPVYGLNEFGSMTAKVEVEGFNGTLYQGKYNGGIPLKVFIKKENKKITWREWRGNTSSLFSMVRSWYNNTIPVFRDISVVKDNEGVKVVASYPETREILLKPFLNSSSPGNPFYDKIDSPFYYEGEIPLDSLFSLEAAIEMAEFAVIRVRKDKAVYSISSNNKLLGIPNVKFSIEESIFNGCILCGSCVNVCPHGKQRGNDVSFTPLGLYVLQSDGMADQVSNCHVCGQCISVCPAKLDIITDLRKFVNPTLPQQSPRPPLNDLRKRINVVLTPISAELYDYALRSIEYLSRLGLDVGFIYLNVNPNSLIRGNPDLDFLMNELVGIEELITITPEDHYYLQILKARRVIQIDFIGTMLLEKNPDAVKGKSLHVPCLLKSEPKTDDDKKIHDCSTFFLNKVNREGMRADLKADVTLCPLTSKGLGIPSVLDLSLPQIPDLIETFKQIKDKVEKGTENTQIILDDLSWFEGINDTVLQSIQEEAISKGFSDVPYITLKLLYIYTPSLPYELRDSKLIEKMKSVILNAQT</sequence>
<evidence type="ECO:0000313" key="3">
    <source>
        <dbReference type="EMBL" id="BBG27478.1"/>
    </source>
</evidence>
<dbReference type="EMBL" id="AP018930">
    <property type="protein sequence ID" value="BBG27478.1"/>
    <property type="molecule type" value="Genomic_DNA"/>
</dbReference>
<dbReference type="InterPro" id="IPR017900">
    <property type="entry name" value="4Fe4S_Fe_S_CS"/>
</dbReference>
<evidence type="ECO:0000313" key="2">
    <source>
        <dbReference type="EMBL" id="BBG24690.1"/>
    </source>
</evidence>
<dbReference type="PROSITE" id="PS51379">
    <property type="entry name" value="4FE4S_FER_2"/>
    <property type="match status" value="2"/>
</dbReference>
<reference evidence="5" key="1">
    <citation type="submission" date="2018-09" db="EMBL/GenBank/DDBJ databases">
        <title>Complete Genome Sequencing of Sulfolobus sp. JCM 16834.</title>
        <authorList>
            <person name="Kato S."/>
            <person name="Itoh T."/>
            <person name="Ohkuma M."/>
        </authorList>
    </citation>
    <scope>NUCLEOTIDE SEQUENCE [LARGE SCALE GENOMIC DNA]</scope>
    <source>
        <strain evidence="5">IC-007</strain>
    </source>
</reference>
<dbReference type="Proteomes" id="UP000322983">
    <property type="component" value="Chromosome"/>
</dbReference>
<dbReference type="PROSITE" id="PS00198">
    <property type="entry name" value="4FE4S_FER_1"/>
    <property type="match status" value="2"/>
</dbReference>
<dbReference type="InterPro" id="IPR017896">
    <property type="entry name" value="4Fe4S_Fe-S-bd"/>
</dbReference>
<dbReference type="Proteomes" id="UP000325030">
    <property type="component" value="Chromosome"/>
</dbReference>
<proteinExistence type="predicted"/>
<feature type="domain" description="4Fe-4S ferredoxin-type" evidence="1">
    <location>
        <begin position="314"/>
        <end position="347"/>
    </location>
</feature>
<dbReference type="GO" id="GO:0016491">
    <property type="term" value="F:oxidoreductase activity"/>
    <property type="evidence" value="ECO:0007669"/>
    <property type="project" value="UniProtKB-ARBA"/>
</dbReference>
<evidence type="ECO:0000259" key="1">
    <source>
        <dbReference type="PROSITE" id="PS51379"/>
    </source>
</evidence>
<dbReference type="OrthoDB" id="42878at2157"/>
<dbReference type="EMBL" id="AP018929">
    <property type="protein sequence ID" value="BBG24690.1"/>
    <property type="molecule type" value="Genomic_DNA"/>
</dbReference>
<organism evidence="3 5">
    <name type="scientific">Sulfuracidifex tepidarius</name>
    <dbReference type="NCBI Taxonomy" id="1294262"/>
    <lineage>
        <taxon>Archaea</taxon>
        <taxon>Thermoproteota</taxon>
        <taxon>Thermoprotei</taxon>
        <taxon>Sulfolobales</taxon>
        <taxon>Sulfolobaceae</taxon>
        <taxon>Sulfuracidifex</taxon>
    </lineage>
</organism>
<evidence type="ECO:0000313" key="5">
    <source>
        <dbReference type="Proteomes" id="UP000325030"/>
    </source>
</evidence>
<accession>A0A510DXI1</accession>
<dbReference type="SUPFAM" id="SSF46548">
    <property type="entry name" value="alpha-helical ferredoxin"/>
    <property type="match status" value="1"/>
</dbReference>
<gene>
    <name evidence="2" type="ORF">IC006_2024</name>
    <name evidence="3" type="ORF">IC007_2032</name>
</gene>
<accession>A0A510E607</accession>
<keyword evidence="4" id="KW-1185">Reference proteome</keyword>
<dbReference type="GeneID" id="41718366"/>